<protein>
    <submittedName>
        <fullName evidence="3">Saccharopine dehydrogenase</fullName>
    </submittedName>
</protein>
<name>A0A6P0C6P0_9RHOB</name>
<feature type="compositionally biased region" description="Basic and acidic residues" evidence="1">
    <location>
        <begin position="297"/>
        <end position="308"/>
    </location>
</feature>
<dbReference type="SUPFAM" id="SSF51735">
    <property type="entry name" value="NAD(P)-binding Rossmann-fold domains"/>
    <property type="match status" value="1"/>
</dbReference>
<accession>A0A6P0C6P0</accession>
<proteinExistence type="predicted"/>
<dbReference type="Gene3D" id="3.40.50.720">
    <property type="entry name" value="NAD(P)-binding Rossmann-like Domain"/>
    <property type="match status" value="1"/>
</dbReference>
<dbReference type="RefSeq" id="WP_164352611.1">
    <property type="nucleotide sequence ID" value="NZ_JAABNT010000002.1"/>
</dbReference>
<comment type="caution">
    <text evidence="3">The sequence shown here is derived from an EMBL/GenBank/DDBJ whole genome shotgun (WGS) entry which is preliminary data.</text>
</comment>
<organism evidence="3 4">
    <name type="scientific">Sulfitobacter sediminilitoris</name>
    <dbReference type="NCBI Taxonomy" id="2698830"/>
    <lineage>
        <taxon>Bacteria</taxon>
        <taxon>Pseudomonadati</taxon>
        <taxon>Pseudomonadota</taxon>
        <taxon>Alphaproteobacteria</taxon>
        <taxon>Rhodobacterales</taxon>
        <taxon>Roseobacteraceae</taxon>
        <taxon>Sulfitobacter</taxon>
    </lineage>
</organism>
<dbReference type="InterPro" id="IPR051276">
    <property type="entry name" value="Saccharopine_DH-like_oxidrdct"/>
</dbReference>
<dbReference type="Pfam" id="PF03435">
    <property type="entry name" value="Sacchrp_dh_NADP"/>
    <property type="match status" value="1"/>
</dbReference>
<evidence type="ECO:0000313" key="4">
    <source>
        <dbReference type="Proteomes" id="UP000468591"/>
    </source>
</evidence>
<reference evidence="3 4" key="1">
    <citation type="submission" date="2020-01" db="EMBL/GenBank/DDBJ databases">
        <title>Sulfitobacter sediminilitoris sp. nov., isolated from a tidal flat.</title>
        <authorList>
            <person name="Park S."/>
            <person name="Yoon J.-H."/>
        </authorList>
    </citation>
    <scope>NUCLEOTIDE SEQUENCE [LARGE SCALE GENOMIC DNA]</scope>
    <source>
        <strain evidence="3 4">JBTF-M27</strain>
    </source>
</reference>
<feature type="domain" description="Saccharopine dehydrogenase NADP binding" evidence="2">
    <location>
        <begin position="8"/>
        <end position="137"/>
    </location>
</feature>
<dbReference type="GO" id="GO:0009247">
    <property type="term" value="P:glycolipid biosynthetic process"/>
    <property type="evidence" value="ECO:0007669"/>
    <property type="project" value="TreeGrafter"/>
</dbReference>
<dbReference type="PANTHER" id="PTHR12286">
    <property type="entry name" value="SACCHAROPINE DEHYDROGENASE-LIKE OXIDOREDUCTASE"/>
    <property type="match status" value="1"/>
</dbReference>
<dbReference type="GO" id="GO:0005886">
    <property type="term" value="C:plasma membrane"/>
    <property type="evidence" value="ECO:0007669"/>
    <property type="project" value="TreeGrafter"/>
</dbReference>
<dbReference type="AlphaFoldDB" id="A0A6P0C6P0"/>
<dbReference type="InterPro" id="IPR005097">
    <property type="entry name" value="Sacchrp_dh_NADP-bd"/>
</dbReference>
<evidence type="ECO:0000256" key="1">
    <source>
        <dbReference type="SAM" id="MobiDB-lite"/>
    </source>
</evidence>
<evidence type="ECO:0000259" key="2">
    <source>
        <dbReference type="Pfam" id="PF03435"/>
    </source>
</evidence>
<dbReference type="InterPro" id="IPR036291">
    <property type="entry name" value="NAD(P)-bd_dom_sf"/>
</dbReference>
<dbReference type="EMBL" id="JAABNT010000002">
    <property type="protein sequence ID" value="NEK21782.1"/>
    <property type="molecule type" value="Genomic_DNA"/>
</dbReference>
<dbReference type="Proteomes" id="UP000468591">
    <property type="component" value="Unassembled WGS sequence"/>
</dbReference>
<gene>
    <name evidence="3" type="ORF">GV827_05125</name>
</gene>
<feature type="region of interest" description="Disordered" evidence="1">
    <location>
        <begin position="289"/>
        <end position="308"/>
    </location>
</feature>
<evidence type="ECO:0000313" key="3">
    <source>
        <dbReference type="EMBL" id="NEK21782.1"/>
    </source>
</evidence>
<dbReference type="PANTHER" id="PTHR12286:SF5">
    <property type="entry name" value="SACCHAROPINE DEHYDROGENASE-LIKE OXIDOREDUCTASE"/>
    <property type="match status" value="1"/>
</dbReference>
<keyword evidence="4" id="KW-1185">Reference proteome</keyword>
<sequence length="393" mass="40918">MSARDIDITIYGATGFTGSLVAEYLAGIGAGDADFKLAFAGRNGDKLRALAEANGCADRVTLIEADASDRAALDALAARSKVVIAMAGPYAQYGSELLAACVEAGTDYVDLCGEPQWMRAKIEEHQARAQETGARIVFSCGFDSIPSDLGVFQLQSLAKDKFGGAFSRVKGRVERIQGGPSGGTVASLVGSTKAAAADPAVRDVMLSPFGLTPGFQGPKQPHGQAPVEDEDIGTWAAPFVMAVINVKNVHRTNVLAGLPYGEDFVYDEMMVTGPGEKGAEMAKQIASMGPGGGMGESKLKPGDGPSKEERENGFFTIALHGSGLDGHTGTVRVSGDKDPGYGCTSMMISQSALCLLRDGVEAKGGIWTPGAVMGDKLISRLRDNGVLTFEAEV</sequence>